<dbReference type="RefSeq" id="XP_028038292.1">
    <property type="nucleotide sequence ID" value="XM_028182491.1"/>
</dbReference>
<dbReference type="GO" id="GO:0017056">
    <property type="term" value="F:structural constituent of nuclear pore"/>
    <property type="evidence" value="ECO:0007669"/>
    <property type="project" value="InterPro"/>
</dbReference>
<evidence type="ECO:0000313" key="22">
    <source>
        <dbReference type="RefSeq" id="XP_028038294.1"/>
    </source>
</evidence>
<keyword evidence="17" id="KW-0539">Nucleus</keyword>
<evidence type="ECO:0000256" key="13">
    <source>
        <dbReference type="ARBA" id="ARBA00022927"/>
    </source>
</evidence>
<dbReference type="GO" id="GO:0000973">
    <property type="term" value="P:post-transcriptional tethering of RNA polymerase II gene DNA at nuclear periphery"/>
    <property type="evidence" value="ECO:0007669"/>
    <property type="project" value="TreeGrafter"/>
</dbReference>
<dbReference type="CTD" id="42816"/>
<dbReference type="GO" id="GO:0006606">
    <property type="term" value="P:protein import into nucleus"/>
    <property type="evidence" value="ECO:0007669"/>
    <property type="project" value="UniProtKB-ARBA"/>
</dbReference>
<dbReference type="PANTHER" id="PTHR23198">
    <property type="entry name" value="NUCLEOPORIN"/>
    <property type="match status" value="1"/>
</dbReference>
<keyword evidence="9" id="KW-0378">Hydrolase</keyword>
<dbReference type="GO" id="GO:0005654">
    <property type="term" value="C:nucleoplasm"/>
    <property type="evidence" value="ECO:0007669"/>
    <property type="project" value="UniProtKB-SubCell"/>
</dbReference>
<evidence type="ECO:0000313" key="20">
    <source>
        <dbReference type="Proteomes" id="UP000504629"/>
    </source>
</evidence>
<dbReference type="PROSITE" id="PS51434">
    <property type="entry name" value="NUP_C"/>
    <property type="match status" value="1"/>
</dbReference>
<evidence type="ECO:0000256" key="5">
    <source>
        <dbReference type="ARBA" id="ARBA00013472"/>
    </source>
</evidence>
<feature type="region of interest" description="Disordered" evidence="18">
    <location>
        <begin position="748"/>
        <end position="796"/>
    </location>
</feature>
<dbReference type="GO" id="GO:0008236">
    <property type="term" value="F:serine-type peptidase activity"/>
    <property type="evidence" value="ECO:0007669"/>
    <property type="project" value="UniProtKB-KW"/>
</dbReference>
<feature type="compositionally biased region" description="Basic and acidic residues" evidence="18">
    <location>
        <begin position="753"/>
        <end position="770"/>
    </location>
</feature>
<dbReference type="GO" id="GO:0044614">
    <property type="term" value="C:nuclear pore cytoplasmic filaments"/>
    <property type="evidence" value="ECO:0007669"/>
    <property type="project" value="TreeGrafter"/>
</dbReference>
<dbReference type="Gene3D" id="3.30.1610.10">
    <property type="entry name" value="Peptidase S59, nucleoporin"/>
    <property type="match status" value="1"/>
</dbReference>
<evidence type="ECO:0000256" key="12">
    <source>
        <dbReference type="ARBA" id="ARBA00022825"/>
    </source>
</evidence>
<dbReference type="GeneID" id="114249038"/>
<evidence type="ECO:0000256" key="1">
    <source>
        <dbReference type="ARBA" id="ARBA00004567"/>
    </source>
</evidence>
<dbReference type="Pfam" id="PF12110">
    <property type="entry name" value="Nup96"/>
    <property type="match status" value="1"/>
</dbReference>
<dbReference type="InterPro" id="IPR036903">
    <property type="entry name" value="Nup98_auto-Pept-S59_dom_sf"/>
</dbReference>
<keyword evidence="11" id="KW-0509">mRNA transport</keyword>
<keyword evidence="12" id="KW-0720">Serine protease</keyword>
<organism evidence="20 23">
    <name type="scientific">Bombyx mandarina</name>
    <name type="common">Wild silk moth</name>
    <name type="synonym">Wild silkworm</name>
    <dbReference type="NCBI Taxonomy" id="7092"/>
    <lineage>
        <taxon>Eukaryota</taxon>
        <taxon>Metazoa</taxon>
        <taxon>Ecdysozoa</taxon>
        <taxon>Arthropoda</taxon>
        <taxon>Hexapoda</taxon>
        <taxon>Insecta</taxon>
        <taxon>Pterygota</taxon>
        <taxon>Neoptera</taxon>
        <taxon>Endopterygota</taxon>
        <taxon>Lepidoptera</taxon>
        <taxon>Glossata</taxon>
        <taxon>Ditrysia</taxon>
        <taxon>Bombycoidea</taxon>
        <taxon>Bombycidae</taxon>
        <taxon>Bombycinae</taxon>
        <taxon>Bombyx</taxon>
    </lineage>
</organism>
<dbReference type="Pfam" id="PF21240">
    <property type="entry name" value="Nup98_GLEBS"/>
    <property type="match status" value="1"/>
</dbReference>
<dbReference type="GO" id="GO:0034398">
    <property type="term" value="P:telomere tethering at nuclear periphery"/>
    <property type="evidence" value="ECO:0007669"/>
    <property type="project" value="TreeGrafter"/>
</dbReference>
<dbReference type="GO" id="GO:0008139">
    <property type="term" value="F:nuclear localization sequence binding"/>
    <property type="evidence" value="ECO:0007669"/>
    <property type="project" value="TreeGrafter"/>
</dbReference>
<keyword evidence="13" id="KW-0653">Protein transport</keyword>
<accession>A0A6J2K8K5</accession>
<evidence type="ECO:0000259" key="19">
    <source>
        <dbReference type="PROSITE" id="PS51434"/>
    </source>
</evidence>
<keyword evidence="10" id="KW-0068">Autocatalytic cleavage</keyword>
<reference evidence="21 22" key="1">
    <citation type="submission" date="2025-04" db="UniProtKB">
        <authorList>
            <consortium name="RefSeq"/>
        </authorList>
    </citation>
    <scope>IDENTIFICATION</scope>
    <source>
        <tissue evidence="21 22">Silk gland</tissue>
    </source>
</reference>
<keyword evidence="14" id="KW-0811">Translocation</keyword>
<comment type="similarity">
    <text evidence="4">Belongs to the nucleoporin GLFG family.</text>
</comment>
<comment type="subcellular location">
    <subcellularLocation>
        <location evidence="2">Nucleus membrane</location>
        <topology evidence="2">Peripheral membrane protein</topology>
        <orientation evidence="2">Nucleoplasmic side</orientation>
    </subcellularLocation>
    <subcellularLocation>
        <location evidence="1">Nucleus</location>
        <location evidence="1">Nuclear pore complex</location>
    </subcellularLocation>
    <subcellularLocation>
        <location evidence="3">Nucleus</location>
        <location evidence="3">Nucleoplasm</location>
    </subcellularLocation>
</comment>
<evidence type="ECO:0000256" key="15">
    <source>
        <dbReference type="ARBA" id="ARBA00023132"/>
    </source>
</evidence>
<feature type="region of interest" description="Disordered" evidence="18">
    <location>
        <begin position="1115"/>
        <end position="1136"/>
    </location>
</feature>
<dbReference type="InterPro" id="IPR021967">
    <property type="entry name" value="Nup98_C"/>
</dbReference>
<keyword evidence="16" id="KW-0472">Membrane</keyword>
<dbReference type="PANTHER" id="PTHR23198:SF6">
    <property type="entry name" value="NUCLEAR PORE COMPLEX PROTEIN NUP98-NUP96"/>
    <property type="match status" value="1"/>
</dbReference>
<dbReference type="GO" id="GO:0003723">
    <property type="term" value="F:RNA binding"/>
    <property type="evidence" value="ECO:0007669"/>
    <property type="project" value="TreeGrafter"/>
</dbReference>
<dbReference type="InterPro" id="IPR037665">
    <property type="entry name" value="Nucleoporin_S59-like"/>
</dbReference>
<name>A0A6J2K8K5_BOMMA</name>
<evidence type="ECO:0000256" key="6">
    <source>
        <dbReference type="ARBA" id="ARBA00022448"/>
    </source>
</evidence>
<dbReference type="InterPro" id="IPR007230">
    <property type="entry name" value="Nup98_auto-Pept-S59_dom"/>
</dbReference>
<feature type="compositionally biased region" description="Polar residues" evidence="18">
    <location>
        <begin position="641"/>
        <end position="671"/>
    </location>
</feature>
<feature type="region of interest" description="Disordered" evidence="18">
    <location>
        <begin position="37"/>
        <end position="74"/>
    </location>
</feature>
<sequence>MFPKQTFGSNATSGFGSFNSGATTSSPFGGFKPATGSFGASTSTQPATGGGLFANNTSGGGLFGNPGPSTSTSAFGTSTTGFGFGGGATSGGLFGNTSTAGGGLFGNTQATPSFGVKPTGFGFSGSTTTGATTGNLFGTPATGPGAGLFAPQGNTMSGGGLFGGNTSAGAFGQQQPTGTGHVKFNPVVGTEVVMKNGTSQNINIKHHCITFMKEYEGKSLEELRLEDYMAGRKGSTATTGMFGGFQQTTENKPLFGSTGFGQPATTSAPGMFGTGSGLGTSGAFGQNSTFSFGGNTNTTTTGLFGANKPPAFGTSTAGSTLFNTTTTQAPAFGASTNTFGFGANTQNQSTGIFGAKPATGAFGTTPASSGFGSFSGGGAPFAAKTTAPAFGTTTSAFGSMAPTFGSGTQGGGLFGQGTAFGKPATTQPSFSFAASQPAAPGLGAGAGGVFQGKPAAPSFGTLGLGTFQQQPANTFKTGPVADGVLGGGMFGNNNALGSGFGLGSMNANNSLLANNSLSGASAGGNVHEQILTMAARPYGDSPLFKDLLPDSTTAAEDILKPTNPLALKAVLDGSHSAYRINSPTSRVQPRQLPIHKKSLFDGLEESDSSLEDKLCLKPSRKRLVLRARPADGQDEGRTNRSFEQPSSGPGRTQDSVDQVDRSANVNRNKSTADTEENGDLHPDKHSRWINSPKISDLWTERDHKPDAQRTNRMYPDIEKEVSEHISERRASWLSTKPLRAGAARGAVGCAESSVRELGGRSASPERDRLDSLSVSEDENVEPRDAPPHPTGVKLTRPGYYTIPSLDDMINYMRPDGTCPVPHLTIGRKNYGNVYYDSEIDVAGLDLDALVHFLNKEVIVYPEDSDKPPVGVGLNRRAIVTLDRVWPRDKTEKRLITEPDRLLKLDYEGKLRRVCEKHDTKFIEYRPQTGSWVFRVEHFSKYGLTDSDEEDDPTPDVLKRQLLTESLQKASAPGPKSPVSVSEAGAAVPGLVGPGHPGLGGSGPPGLLSEDSLYNLHHTSLLTLNGTSKAFDVMDTAEDNAESQSLFLENRAFGVKSPTSELARLENRRSHSVQLMKASLYPDEEMDDDVSVSTGEQLVPNSAPIFNDQRLPSPSLGTVVGAPPAPPERAPEPPMRPLTVQPHTIVLKYHRKVPPFKDTIAGRLDGACLADMSVSRARHSRVGFGPASTVALLTTYDAFSDLPRSSELSSLDRYLSGRASGDWSERLVARLALAADRPQHPLQEILEPHISTLLEWSTLSECGEDECPRLSLRPEPEARLAVLRDNLRHSSKHDYVVKFGVSAAYCREVWKLCDALWGADLENGGIPGTDEQSIVNRHKKLLRWFEDAVAGVTDAELAEPRGAELEDESDTHSARIWTLLLGGRTLEACKLARESGDLNMAMLLAQAGGDVAYRGLVARQLAQWSACGADTHVAGARLHALRALGGAAPPALAGAGWLRALHATARYICPQIPSLEKIIRTYEGFFSKDEQVDLTSLGDDVDMRPPLPDYNEDYCYITSKNGNTKAVLDLRYELIRARAFNQRPKLKPAAYTPDPNDFTLCFLLGAWFGSPAVESVVSVAEQLEAGGAWQLATAVLAYHPHGAARSSLVRSMISRHAPSSGSAPGLQLLERIGVPEKWIHLARAHRAKYEHQPALEVEHLLAARQWSAAHRVLLDELLPDAVLNDDLQTVSRLLKTLEQAAERHEVADWESGGLALSHYIHVCDEIMAIQNEGDQWGRLEALRPRLAAACRALPPPQHMSPRVAAARAQMGGRLLRLTLSANLSADKLASLVAALKLPPDCSACASHKITTELAERRLEGNYTALLAP</sequence>
<proteinExistence type="inferred from homology"/>
<dbReference type="Pfam" id="PF04096">
    <property type="entry name" value="Nucleoporin2"/>
    <property type="match status" value="1"/>
</dbReference>
<dbReference type="Proteomes" id="UP000504629">
    <property type="component" value="Unplaced"/>
</dbReference>
<evidence type="ECO:0000256" key="3">
    <source>
        <dbReference type="ARBA" id="ARBA00004642"/>
    </source>
</evidence>
<feature type="compositionally biased region" description="Polar residues" evidence="18">
    <location>
        <begin position="38"/>
        <end position="47"/>
    </location>
</feature>
<evidence type="ECO:0000313" key="21">
    <source>
        <dbReference type="RefSeq" id="XP_028038292.1"/>
    </source>
</evidence>
<dbReference type="Gene3D" id="1.25.40.690">
    <property type="match status" value="1"/>
</dbReference>
<dbReference type="GO" id="GO:0006405">
    <property type="term" value="P:RNA export from nucleus"/>
    <property type="evidence" value="ECO:0007669"/>
    <property type="project" value="TreeGrafter"/>
</dbReference>
<evidence type="ECO:0000256" key="14">
    <source>
        <dbReference type="ARBA" id="ARBA00023010"/>
    </source>
</evidence>
<evidence type="ECO:0000256" key="7">
    <source>
        <dbReference type="ARBA" id="ARBA00022670"/>
    </source>
</evidence>
<dbReference type="KEGG" id="bman:114249038"/>
<evidence type="ECO:0000256" key="11">
    <source>
        <dbReference type="ARBA" id="ARBA00022816"/>
    </source>
</evidence>
<feature type="compositionally biased region" description="Pro residues" evidence="18">
    <location>
        <begin position="1122"/>
        <end position="1135"/>
    </location>
</feature>
<dbReference type="FunFam" id="1.10.10.2360:FF:000001">
    <property type="entry name" value="Nuclear pore complex protein Nup98-Nup96"/>
    <property type="match status" value="1"/>
</dbReference>
<dbReference type="Gene3D" id="1.10.10.2360">
    <property type="match status" value="1"/>
</dbReference>
<evidence type="ECO:0000256" key="18">
    <source>
        <dbReference type="SAM" id="MobiDB-lite"/>
    </source>
</evidence>
<evidence type="ECO:0000256" key="17">
    <source>
        <dbReference type="ARBA" id="ARBA00023242"/>
    </source>
</evidence>
<gene>
    <name evidence="21 22 23" type="primary">LOC114249038</name>
</gene>
<dbReference type="RefSeq" id="XP_028038294.1">
    <property type="nucleotide sequence ID" value="XM_028182493.1"/>
</dbReference>
<protein>
    <recommendedName>
        <fullName evidence="5">Nuclear pore complex protein Nup98-Nup96</fullName>
    </recommendedName>
</protein>
<dbReference type="GO" id="GO:0006508">
    <property type="term" value="P:proteolysis"/>
    <property type="evidence" value="ECO:0007669"/>
    <property type="project" value="UniProtKB-KW"/>
</dbReference>
<evidence type="ECO:0000313" key="23">
    <source>
        <dbReference type="RefSeq" id="XP_028038295.1"/>
    </source>
</evidence>
<keyword evidence="7" id="KW-0645">Protease</keyword>
<evidence type="ECO:0000256" key="2">
    <source>
        <dbReference type="ARBA" id="ARBA00004620"/>
    </source>
</evidence>
<dbReference type="OrthoDB" id="3797628at2759"/>
<feature type="domain" description="Peptidase S59" evidence="19">
    <location>
        <begin position="796"/>
        <end position="938"/>
    </location>
</feature>
<evidence type="ECO:0000256" key="16">
    <source>
        <dbReference type="ARBA" id="ARBA00023136"/>
    </source>
</evidence>
<keyword evidence="6" id="KW-0813">Transport</keyword>
<evidence type="ECO:0000256" key="4">
    <source>
        <dbReference type="ARBA" id="ARBA00008926"/>
    </source>
</evidence>
<dbReference type="GO" id="GO:0051028">
    <property type="term" value="P:mRNA transport"/>
    <property type="evidence" value="ECO:0007669"/>
    <property type="project" value="UniProtKB-KW"/>
</dbReference>
<evidence type="ECO:0000256" key="10">
    <source>
        <dbReference type="ARBA" id="ARBA00022813"/>
    </source>
</evidence>
<evidence type="ECO:0000256" key="8">
    <source>
        <dbReference type="ARBA" id="ARBA00022737"/>
    </source>
</evidence>
<feature type="compositionally biased region" description="Basic and acidic residues" evidence="18">
    <location>
        <begin position="628"/>
        <end position="640"/>
    </location>
</feature>
<dbReference type="FunFam" id="3.30.1610.10:FF:000001">
    <property type="entry name" value="Nuclear pore complex protein Nup98-Nup96"/>
    <property type="match status" value="1"/>
</dbReference>
<dbReference type="RefSeq" id="XP_028038295.1">
    <property type="nucleotide sequence ID" value="XM_028182494.1"/>
</dbReference>
<feature type="region of interest" description="Disordered" evidence="18">
    <location>
        <begin position="625"/>
        <end position="691"/>
    </location>
</feature>
<dbReference type="SUPFAM" id="SSF82215">
    <property type="entry name" value="C-terminal autoproteolytic domain of nucleoporin nup98"/>
    <property type="match status" value="1"/>
</dbReference>
<feature type="compositionally biased region" description="Gly residues" evidence="18">
    <location>
        <begin position="48"/>
        <end position="64"/>
    </location>
</feature>
<keyword evidence="15" id="KW-0906">Nuclear pore complex</keyword>
<evidence type="ECO:0000256" key="9">
    <source>
        <dbReference type="ARBA" id="ARBA00022801"/>
    </source>
</evidence>
<keyword evidence="8" id="KW-0677">Repeat</keyword>
<dbReference type="GO" id="GO:0031965">
    <property type="term" value="C:nuclear membrane"/>
    <property type="evidence" value="ECO:0007669"/>
    <property type="project" value="UniProtKB-SubCell"/>
</dbReference>
<keyword evidence="20" id="KW-1185">Reference proteome</keyword>